<dbReference type="Proteomes" id="UP000615446">
    <property type="component" value="Unassembled WGS sequence"/>
</dbReference>
<dbReference type="EMBL" id="BLAL01000215">
    <property type="protein sequence ID" value="GES92361.1"/>
    <property type="molecule type" value="Genomic_DNA"/>
</dbReference>
<dbReference type="OrthoDB" id="2380798at2759"/>
<name>A0A8H3QUG5_9GLOM</name>
<proteinExistence type="predicted"/>
<protein>
    <submittedName>
        <fullName evidence="1">Uncharacterized protein</fullName>
    </submittedName>
</protein>
<organism evidence="1 2">
    <name type="scientific">Rhizophagus clarus</name>
    <dbReference type="NCBI Taxonomy" id="94130"/>
    <lineage>
        <taxon>Eukaryota</taxon>
        <taxon>Fungi</taxon>
        <taxon>Fungi incertae sedis</taxon>
        <taxon>Mucoromycota</taxon>
        <taxon>Glomeromycotina</taxon>
        <taxon>Glomeromycetes</taxon>
        <taxon>Glomerales</taxon>
        <taxon>Glomeraceae</taxon>
        <taxon>Rhizophagus</taxon>
    </lineage>
</organism>
<evidence type="ECO:0000313" key="1">
    <source>
        <dbReference type="EMBL" id="GES92361.1"/>
    </source>
</evidence>
<accession>A0A8H3QUG5</accession>
<sequence>MSIIFRTINHEGILVLTVLTSHIYTLIYSAKLQVLENSKKKSGPQEISAIFKNNPDIVSLVLLEIDDDNEMPALIFDWNVLGFNDTAVTNCHSGIVNRYNCEHGATNYRNKNIFQDGSAI</sequence>
<comment type="caution">
    <text evidence="1">The sequence shown here is derived from an EMBL/GenBank/DDBJ whole genome shotgun (WGS) entry which is preliminary data.</text>
</comment>
<gene>
    <name evidence="1" type="ORF">RCL2_001914300</name>
</gene>
<evidence type="ECO:0000313" key="2">
    <source>
        <dbReference type="Proteomes" id="UP000615446"/>
    </source>
</evidence>
<reference evidence="1" key="1">
    <citation type="submission" date="2019-10" db="EMBL/GenBank/DDBJ databases">
        <title>Conservation and host-specific expression of non-tandemly repeated heterogenous ribosome RNA gene in arbuscular mycorrhizal fungi.</title>
        <authorList>
            <person name="Maeda T."/>
            <person name="Kobayashi Y."/>
            <person name="Nakagawa T."/>
            <person name="Ezawa T."/>
            <person name="Yamaguchi K."/>
            <person name="Bino T."/>
            <person name="Nishimoto Y."/>
            <person name="Shigenobu S."/>
            <person name="Kawaguchi M."/>
        </authorList>
    </citation>
    <scope>NUCLEOTIDE SEQUENCE</scope>
    <source>
        <strain evidence="1">HR1</strain>
    </source>
</reference>
<dbReference type="AlphaFoldDB" id="A0A8H3QUG5"/>